<dbReference type="AlphaFoldDB" id="A0AAV4TAY0"/>
<accession>A0AAV4TAY0</accession>
<gene>
    <name evidence="2" type="ORF">CEXT_803421</name>
</gene>
<name>A0AAV4TAY0_CAEEX</name>
<protein>
    <submittedName>
        <fullName evidence="2">Uncharacterized protein</fullName>
    </submittedName>
</protein>
<organism evidence="2 3">
    <name type="scientific">Caerostris extrusa</name>
    <name type="common">Bark spider</name>
    <name type="synonym">Caerostris bankana</name>
    <dbReference type="NCBI Taxonomy" id="172846"/>
    <lineage>
        <taxon>Eukaryota</taxon>
        <taxon>Metazoa</taxon>
        <taxon>Ecdysozoa</taxon>
        <taxon>Arthropoda</taxon>
        <taxon>Chelicerata</taxon>
        <taxon>Arachnida</taxon>
        <taxon>Araneae</taxon>
        <taxon>Araneomorphae</taxon>
        <taxon>Entelegynae</taxon>
        <taxon>Araneoidea</taxon>
        <taxon>Araneidae</taxon>
        <taxon>Caerostris</taxon>
    </lineage>
</organism>
<sequence length="155" mass="16875">MNNKFIIGLGATVPSTRILKPPGGDCSDLFGLKSRQQALMKNLKKSTGDLDCLLNSLSVGSIDQNFDQFIAKNSSMSSEKDFDAKSQLTEDLDLLLTKDLTESPTSTSPVNSNETLGETSVEKGISLQNLTQIKTSKDESKINYHAKSGHHNIKK</sequence>
<dbReference type="EMBL" id="BPLR01010784">
    <property type="protein sequence ID" value="GIY41952.1"/>
    <property type="molecule type" value="Genomic_DNA"/>
</dbReference>
<keyword evidence="3" id="KW-1185">Reference proteome</keyword>
<feature type="compositionally biased region" description="Polar residues" evidence="1">
    <location>
        <begin position="103"/>
        <end position="118"/>
    </location>
</feature>
<dbReference type="Proteomes" id="UP001054945">
    <property type="component" value="Unassembled WGS sequence"/>
</dbReference>
<reference evidence="2 3" key="1">
    <citation type="submission" date="2021-06" db="EMBL/GenBank/DDBJ databases">
        <title>Caerostris extrusa draft genome.</title>
        <authorList>
            <person name="Kono N."/>
            <person name="Arakawa K."/>
        </authorList>
    </citation>
    <scope>NUCLEOTIDE SEQUENCE [LARGE SCALE GENOMIC DNA]</scope>
</reference>
<evidence type="ECO:0000256" key="1">
    <source>
        <dbReference type="SAM" id="MobiDB-lite"/>
    </source>
</evidence>
<feature type="region of interest" description="Disordered" evidence="1">
    <location>
        <begin position="99"/>
        <end position="123"/>
    </location>
</feature>
<proteinExistence type="predicted"/>
<evidence type="ECO:0000313" key="2">
    <source>
        <dbReference type="EMBL" id="GIY41952.1"/>
    </source>
</evidence>
<comment type="caution">
    <text evidence="2">The sequence shown here is derived from an EMBL/GenBank/DDBJ whole genome shotgun (WGS) entry which is preliminary data.</text>
</comment>
<evidence type="ECO:0000313" key="3">
    <source>
        <dbReference type="Proteomes" id="UP001054945"/>
    </source>
</evidence>